<dbReference type="Proteomes" id="UP000582981">
    <property type="component" value="Unassembled WGS sequence"/>
</dbReference>
<evidence type="ECO:0000256" key="1">
    <source>
        <dbReference type="SAM" id="Phobius"/>
    </source>
</evidence>
<evidence type="ECO:0000313" key="3">
    <source>
        <dbReference type="Proteomes" id="UP000582981"/>
    </source>
</evidence>
<sequence>MLLSNRTEENHSTGAPTGNALGIADWLCLAAAPTFAGMALLTALGPGSDMICASMEGPFAPNGMMTMYLIMATFHLPPWLRLISDRPRGSVS</sequence>
<proteinExistence type="predicted"/>
<gene>
    <name evidence="2" type="ORF">HX829_09325</name>
</gene>
<feature type="transmembrane region" description="Helical" evidence="1">
    <location>
        <begin position="21"/>
        <end position="45"/>
    </location>
</feature>
<accession>A0A7Y8BK47</accession>
<dbReference type="AlphaFoldDB" id="A0A7Y8BK47"/>
<evidence type="ECO:0000313" key="2">
    <source>
        <dbReference type="EMBL" id="NWB46695.1"/>
    </source>
</evidence>
<keyword evidence="1" id="KW-1133">Transmembrane helix</keyword>
<feature type="transmembrane region" description="Helical" evidence="1">
    <location>
        <begin position="65"/>
        <end position="83"/>
    </location>
</feature>
<organism evidence="2 3">
    <name type="scientific">Pseudomonas gingeri</name>
    <dbReference type="NCBI Taxonomy" id="117681"/>
    <lineage>
        <taxon>Bacteria</taxon>
        <taxon>Pseudomonadati</taxon>
        <taxon>Pseudomonadota</taxon>
        <taxon>Gammaproteobacteria</taxon>
        <taxon>Pseudomonadales</taxon>
        <taxon>Pseudomonadaceae</taxon>
        <taxon>Pseudomonas</taxon>
    </lineage>
</organism>
<protein>
    <submittedName>
        <fullName evidence="2">Uncharacterized protein</fullName>
    </submittedName>
</protein>
<dbReference type="EMBL" id="JACAPU010000012">
    <property type="protein sequence ID" value="NWB46695.1"/>
    <property type="molecule type" value="Genomic_DNA"/>
</dbReference>
<keyword evidence="1" id="KW-0812">Transmembrane</keyword>
<dbReference type="RefSeq" id="WP_177143927.1">
    <property type="nucleotide sequence ID" value="NZ_JACAPU010000012.1"/>
</dbReference>
<keyword evidence="1" id="KW-0472">Membrane</keyword>
<reference evidence="2 3" key="1">
    <citation type="submission" date="2020-04" db="EMBL/GenBank/DDBJ databases">
        <title>Molecular characterization of pseudomonads from Agaricus bisporus reveal novel blotch 2 pathogens in Western Europe.</title>
        <authorList>
            <person name="Taparia T."/>
            <person name="Krijger M."/>
            <person name="Haynes E."/>
            <person name="Elpinstone J.G."/>
            <person name="Noble R."/>
            <person name="Van Der Wolf J."/>
        </authorList>
    </citation>
    <scope>NUCLEOTIDE SEQUENCE [LARGE SCALE GENOMIC DNA]</scope>
    <source>
        <strain evidence="2 3">F1001</strain>
    </source>
</reference>
<comment type="caution">
    <text evidence="2">The sequence shown here is derived from an EMBL/GenBank/DDBJ whole genome shotgun (WGS) entry which is preliminary data.</text>
</comment>
<name>A0A7Y8BK47_9PSED</name>